<protein>
    <submittedName>
        <fullName evidence="5">Peptidase C15 pyroglutamyl peptidase I-like protein</fullName>
    </submittedName>
</protein>
<name>A0A166XAH9_9AGAM</name>
<dbReference type="PANTHER" id="PTHR23402">
    <property type="entry name" value="PROTEASE FAMILY C15 PYROGLUTAMYL-PEPTIDASE I-RELATED"/>
    <property type="match status" value="1"/>
</dbReference>
<comment type="similarity">
    <text evidence="1">Belongs to the peptidase C15 family.</text>
</comment>
<gene>
    <name evidence="5" type="ORF">FIBSPDRAFT_719095</name>
</gene>
<sequence length="298" mass="32782">MPVVQATQLETAKLDDNAYRVLVTGFGPFAHYEENPSWLAVRPLHNKVLTFEPPPDATIAIDAAAAAAAGIDVHMRDPRQIHITVCKVPVVYEAVLSTVPSFHSRPPVLPEHDEPLSPSLPPDEDGYDLCFHVGVAGRGPLRVERIGHKKGYNMKDATGRLAPITVEIIPPTRGLGKGYEAFDDEIPTDIDALKLVHFLKDTGFQDIYTSMDAGHYLCDYIYYCSLAEAKRANRNEVGRTTRVLFMHCPPVNQPHSTREVTDAIMKAVIWICTGLQTGEALLPVPPVPNSIFAPTKSK</sequence>
<evidence type="ECO:0000313" key="6">
    <source>
        <dbReference type="Proteomes" id="UP000076532"/>
    </source>
</evidence>
<dbReference type="EMBL" id="KV417480">
    <property type="protein sequence ID" value="KZP34588.1"/>
    <property type="molecule type" value="Genomic_DNA"/>
</dbReference>
<evidence type="ECO:0000256" key="3">
    <source>
        <dbReference type="ARBA" id="ARBA00022801"/>
    </source>
</evidence>
<dbReference type="Gene3D" id="3.40.630.20">
    <property type="entry name" value="Peptidase C15, pyroglutamyl peptidase I-like"/>
    <property type="match status" value="1"/>
</dbReference>
<dbReference type="InterPro" id="IPR016125">
    <property type="entry name" value="Peptidase_C15-like"/>
</dbReference>
<dbReference type="PANTHER" id="PTHR23402:SF1">
    <property type="entry name" value="PYROGLUTAMYL-PEPTIDASE I"/>
    <property type="match status" value="1"/>
</dbReference>
<dbReference type="AlphaFoldDB" id="A0A166XAH9"/>
<keyword evidence="3" id="KW-0378">Hydrolase</keyword>
<dbReference type="Proteomes" id="UP000076532">
    <property type="component" value="Unassembled WGS sequence"/>
</dbReference>
<evidence type="ECO:0000256" key="2">
    <source>
        <dbReference type="ARBA" id="ARBA00022670"/>
    </source>
</evidence>
<organism evidence="5 6">
    <name type="scientific">Athelia psychrophila</name>
    <dbReference type="NCBI Taxonomy" id="1759441"/>
    <lineage>
        <taxon>Eukaryota</taxon>
        <taxon>Fungi</taxon>
        <taxon>Dikarya</taxon>
        <taxon>Basidiomycota</taxon>
        <taxon>Agaricomycotina</taxon>
        <taxon>Agaricomycetes</taxon>
        <taxon>Agaricomycetidae</taxon>
        <taxon>Atheliales</taxon>
        <taxon>Atheliaceae</taxon>
        <taxon>Athelia</taxon>
    </lineage>
</organism>
<proteinExistence type="inferred from homology"/>
<dbReference type="InterPro" id="IPR036440">
    <property type="entry name" value="Peptidase_C15-like_sf"/>
</dbReference>
<accession>A0A166XAH9</accession>
<reference evidence="5 6" key="1">
    <citation type="journal article" date="2016" name="Mol. Biol. Evol.">
        <title>Comparative Genomics of Early-Diverging Mushroom-Forming Fungi Provides Insights into the Origins of Lignocellulose Decay Capabilities.</title>
        <authorList>
            <person name="Nagy L.G."/>
            <person name="Riley R."/>
            <person name="Tritt A."/>
            <person name="Adam C."/>
            <person name="Daum C."/>
            <person name="Floudas D."/>
            <person name="Sun H."/>
            <person name="Yadav J.S."/>
            <person name="Pangilinan J."/>
            <person name="Larsson K.H."/>
            <person name="Matsuura K."/>
            <person name="Barry K."/>
            <person name="Labutti K."/>
            <person name="Kuo R."/>
            <person name="Ohm R.A."/>
            <person name="Bhattacharya S.S."/>
            <person name="Shirouzu T."/>
            <person name="Yoshinaga Y."/>
            <person name="Martin F.M."/>
            <person name="Grigoriev I.V."/>
            <person name="Hibbett D.S."/>
        </authorList>
    </citation>
    <scope>NUCLEOTIDE SEQUENCE [LARGE SCALE GENOMIC DNA]</scope>
    <source>
        <strain evidence="5 6">CBS 109695</strain>
    </source>
</reference>
<dbReference type="SUPFAM" id="SSF53182">
    <property type="entry name" value="Pyrrolidone carboxyl peptidase (pyroglutamate aminopeptidase)"/>
    <property type="match status" value="1"/>
</dbReference>
<evidence type="ECO:0000313" key="5">
    <source>
        <dbReference type="EMBL" id="KZP34588.1"/>
    </source>
</evidence>
<dbReference type="OrthoDB" id="407146at2759"/>
<keyword evidence="6" id="KW-1185">Reference proteome</keyword>
<dbReference type="GO" id="GO:0008234">
    <property type="term" value="F:cysteine-type peptidase activity"/>
    <property type="evidence" value="ECO:0007669"/>
    <property type="project" value="UniProtKB-KW"/>
</dbReference>
<evidence type="ECO:0000256" key="1">
    <source>
        <dbReference type="ARBA" id="ARBA00006641"/>
    </source>
</evidence>
<keyword evidence="2" id="KW-0645">Protease</keyword>
<evidence type="ECO:0000256" key="4">
    <source>
        <dbReference type="ARBA" id="ARBA00022807"/>
    </source>
</evidence>
<keyword evidence="4" id="KW-0788">Thiol protease</keyword>
<dbReference type="GO" id="GO:0006508">
    <property type="term" value="P:proteolysis"/>
    <property type="evidence" value="ECO:0007669"/>
    <property type="project" value="UniProtKB-KW"/>
</dbReference>